<evidence type="ECO:0000313" key="4">
    <source>
        <dbReference type="Proteomes" id="UP001178507"/>
    </source>
</evidence>
<feature type="chain" id="PRO_5041298977" description="Neurotrophin-3" evidence="2">
    <location>
        <begin position="35"/>
        <end position="203"/>
    </location>
</feature>
<feature type="compositionally biased region" description="Basic and acidic residues" evidence="1">
    <location>
        <begin position="61"/>
        <end position="76"/>
    </location>
</feature>
<evidence type="ECO:0000256" key="2">
    <source>
        <dbReference type="SAM" id="SignalP"/>
    </source>
</evidence>
<feature type="signal peptide" evidence="2">
    <location>
        <begin position="1"/>
        <end position="34"/>
    </location>
</feature>
<name>A0AA36N2C7_9DINO</name>
<proteinExistence type="predicted"/>
<feature type="non-terminal residue" evidence="3">
    <location>
        <position position="203"/>
    </location>
</feature>
<keyword evidence="2" id="KW-0732">Signal</keyword>
<accession>A0AA36N2C7</accession>
<gene>
    <name evidence="3" type="ORF">EVOR1521_LOCUS13256</name>
</gene>
<evidence type="ECO:0000313" key="3">
    <source>
        <dbReference type="EMBL" id="CAJ1387124.1"/>
    </source>
</evidence>
<organism evidence="3 4">
    <name type="scientific">Effrenium voratum</name>
    <dbReference type="NCBI Taxonomy" id="2562239"/>
    <lineage>
        <taxon>Eukaryota</taxon>
        <taxon>Sar</taxon>
        <taxon>Alveolata</taxon>
        <taxon>Dinophyceae</taxon>
        <taxon>Suessiales</taxon>
        <taxon>Symbiodiniaceae</taxon>
        <taxon>Effrenium</taxon>
    </lineage>
</organism>
<comment type="caution">
    <text evidence="3">The sequence shown here is derived from an EMBL/GenBank/DDBJ whole genome shotgun (WGS) entry which is preliminary data.</text>
</comment>
<evidence type="ECO:0000256" key="1">
    <source>
        <dbReference type="SAM" id="MobiDB-lite"/>
    </source>
</evidence>
<dbReference type="EMBL" id="CAUJNA010001463">
    <property type="protein sequence ID" value="CAJ1387124.1"/>
    <property type="molecule type" value="Genomic_DNA"/>
</dbReference>
<feature type="non-terminal residue" evidence="3">
    <location>
        <position position="1"/>
    </location>
</feature>
<reference evidence="3" key="1">
    <citation type="submission" date="2023-08" db="EMBL/GenBank/DDBJ databases">
        <authorList>
            <person name="Chen Y."/>
            <person name="Shah S."/>
            <person name="Dougan E. K."/>
            <person name="Thang M."/>
            <person name="Chan C."/>
        </authorList>
    </citation>
    <scope>NUCLEOTIDE SEQUENCE</scope>
</reference>
<feature type="compositionally biased region" description="Basic and acidic residues" evidence="1">
    <location>
        <begin position="167"/>
        <end position="189"/>
    </location>
</feature>
<feature type="region of interest" description="Disordered" evidence="1">
    <location>
        <begin position="167"/>
        <end position="203"/>
    </location>
</feature>
<dbReference type="AlphaFoldDB" id="A0AA36N2C7"/>
<dbReference type="Proteomes" id="UP001178507">
    <property type="component" value="Unassembled WGS sequence"/>
</dbReference>
<evidence type="ECO:0008006" key="5">
    <source>
        <dbReference type="Google" id="ProtNLM"/>
    </source>
</evidence>
<feature type="compositionally biased region" description="Basic residues" evidence="1">
    <location>
        <begin position="98"/>
        <end position="116"/>
    </location>
</feature>
<protein>
    <recommendedName>
        <fullName evidence="5">Neurotrophin-3</fullName>
    </recommendedName>
</protein>
<feature type="region of interest" description="Disordered" evidence="1">
    <location>
        <begin position="61"/>
        <end position="117"/>
    </location>
</feature>
<sequence length="203" mass="22860">GSQLHNVWEMQGLQKSLLLLLLTVEGLRPHHGDAVELDDNATIVGRFANASNQSLELQELERRASEPLRHHSEPSRPSRGTKVPPAPQEVWDDLNLRLPRKKSSGRRRGHDRRRAKGNNARRVFVDCDAPYSSLFGPGDWVRVGDEPAQVEDCDNQTCRLHLLHGKLEGSDSRDTASPVLDKETMDVDSQKLTNFDSFQRGDK</sequence>
<keyword evidence="4" id="KW-1185">Reference proteome</keyword>